<dbReference type="GO" id="GO:0009134">
    <property type="term" value="P:nucleoside diphosphate catabolic process"/>
    <property type="evidence" value="ECO:0007669"/>
    <property type="project" value="TreeGrafter"/>
</dbReference>
<proteinExistence type="inferred from homology"/>
<reference evidence="5 6" key="1">
    <citation type="submission" date="2024-01" db="EMBL/GenBank/DDBJ databases">
        <authorList>
            <person name="Waweru B."/>
        </authorList>
    </citation>
    <scope>NUCLEOTIDE SEQUENCE [LARGE SCALE GENOMIC DNA]</scope>
</reference>
<keyword evidence="4" id="KW-0732">Signal</keyword>
<dbReference type="Pfam" id="PF01150">
    <property type="entry name" value="GDA1_CD39"/>
    <property type="match status" value="1"/>
</dbReference>
<dbReference type="Gene3D" id="3.30.420.150">
    <property type="entry name" value="Exopolyphosphatase. Domain 2"/>
    <property type="match status" value="1"/>
</dbReference>
<evidence type="ECO:0000256" key="2">
    <source>
        <dbReference type="ARBA" id="ARBA00022801"/>
    </source>
</evidence>
<evidence type="ECO:0000256" key="3">
    <source>
        <dbReference type="PIRSR" id="PIRSR600407-2"/>
    </source>
</evidence>
<evidence type="ECO:0000313" key="6">
    <source>
        <dbReference type="Proteomes" id="UP001314170"/>
    </source>
</evidence>
<sequence length="169" mass="18876">MNNKLKQMGLIPLFLLMVFVLPTSAVYKFTDRKIFLPIRVHVFCFDQNFDLLPVGDGTGFEVFVQDPEAAANSLVPLLDEAESVVPEDLCHSGWFSGRFLYGVCNGGGSVQMAYAICKENAAKAPMVPDGQDPYAGKFFLRGAEYYVYVHSYLNYIWVIGSSSRNFEGF</sequence>
<feature type="chain" id="PRO_5043595223" evidence="4">
    <location>
        <begin position="26"/>
        <end position="169"/>
    </location>
</feature>
<keyword evidence="2" id="KW-0378">Hydrolase</keyword>
<dbReference type="AlphaFoldDB" id="A0AAV1RZ57"/>
<keyword evidence="6" id="KW-1185">Reference proteome</keyword>
<comment type="similarity">
    <text evidence="1">Belongs to the GDA1/CD39 NTPase family.</text>
</comment>
<dbReference type="GO" id="GO:0017110">
    <property type="term" value="F:nucleoside diphosphate phosphatase activity"/>
    <property type="evidence" value="ECO:0007669"/>
    <property type="project" value="TreeGrafter"/>
</dbReference>
<feature type="signal peptide" evidence="4">
    <location>
        <begin position="1"/>
        <end position="25"/>
    </location>
</feature>
<keyword evidence="3" id="KW-0067">ATP-binding</keyword>
<feature type="binding site" evidence="3">
    <location>
        <begin position="107"/>
        <end position="111"/>
    </location>
    <ligand>
        <name>ATP</name>
        <dbReference type="ChEBI" id="CHEBI:30616"/>
    </ligand>
</feature>
<dbReference type="InterPro" id="IPR000407">
    <property type="entry name" value="GDA1_CD39_NTPase"/>
</dbReference>
<dbReference type="GO" id="GO:0005524">
    <property type="term" value="F:ATP binding"/>
    <property type="evidence" value="ECO:0007669"/>
    <property type="project" value="UniProtKB-KW"/>
</dbReference>
<accession>A0AAV1RZ57</accession>
<protein>
    <submittedName>
        <fullName evidence="5">Uncharacterized protein</fullName>
    </submittedName>
</protein>
<dbReference type="PANTHER" id="PTHR11782:SF83">
    <property type="entry name" value="GUANOSINE-DIPHOSPHATASE"/>
    <property type="match status" value="1"/>
</dbReference>
<organism evidence="5 6">
    <name type="scientific">Dovyalis caffra</name>
    <dbReference type="NCBI Taxonomy" id="77055"/>
    <lineage>
        <taxon>Eukaryota</taxon>
        <taxon>Viridiplantae</taxon>
        <taxon>Streptophyta</taxon>
        <taxon>Embryophyta</taxon>
        <taxon>Tracheophyta</taxon>
        <taxon>Spermatophyta</taxon>
        <taxon>Magnoliopsida</taxon>
        <taxon>eudicotyledons</taxon>
        <taxon>Gunneridae</taxon>
        <taxon>Pentapetalae</taxon>
        <taxon>rosids</taxon>
        <taxon>fabids</taxon>
        <taxon>Malpighiales</taxon>
        <taxon>Salicaceae</taxon>
        <taxon>Flacourtieae</taxon>
        <taxon>Dovyalis</taxon>
    </lineage>
</organism>
<keyword evidence="3" id="KW-0547">Nucleotide-binding</keyword>
<evidence type="ECO:0000313" key="5">
    <source>
        <dbReference type="EMBL" id="CAK7341335.1"/>
    </source>
</evidence>
<dbReference type="GO" id="GO:0016020">
    <property type="term" value="C:membrane"/>
    <property type="evidence" value="ECO:0007669"/>
    <property type="project" value="TreeGrafter"/>
</dbReference>
<name>A0AAV1RZ57_9ROSI</name>
<dbReference type="EMBL" id="CAWUPB010001160">
    <property type="protein sequence ID" value="CAK7341335.1"/>
    <property type="molecule type" value="Genomic_DNA"/>
</dbReference>
<dbReference type="Proteomes" id="UP001314170">
    <property type="component" value="Unassembled WGS sequence"/>
</dbReference>
<gene>
    <name evidence="5" type="ORF">DCAF_LOCUS16233</name>
</gene>
<dbReference type="PANTHER" id="PTHR11782">
    <property type="entry name" value="ADENOSINE/GUANOSINE DIPHOSPHATASE"/>
    <property type="match status" value="1"/>
</dbReference>
<evidence type="ECO:0000256" key="4">
    <source>
        <dbReference type="SAM" id="SignalP"/>
    </source>
</evidence>
<comment type="caution">
    <text evidence="5">The sequence shown here is derived from an EMBL/GenBank/DDBJ whole genome shotgun (WGS) entry which is preliminary data.</text>
</comment>
<evidence type="ECO:0000256" key="1">
    <source>
        <dbReference type="ARBA" id="ARBA00009283"/>
    </source>
</evidence>